<protein>
    <submittedName>
        <fullName evidence="1">Uncharacterized protein</fullName>
    </submittedName>
</protein>
<reference evidence="1 2" key="1">
    <citation type="journal article" date="2022" name="Nat. Genet.">
        <title>Improved pea reference genome and pan-genome highlight genomic features and evolutionary characteristics.</title>
        <authorList>
            <person name="Yang T."/>
            <person name="Liu R."/>
            <person name="Luo Y."/>
            <person name="Hu S."/>
            <person name="Wang D."/>
            <person name="Wang C."/>
            <person name="Pandey M.K."/>
            <person name="Ge S."/>
            <person name="Xu Q."/>
            <person name="Li N."/>
            <person name="Li G."/>
            <person name="Huang Y."/>
            <person name="Saxena R.K."/>
            <person name="Ji Y."/>
            <person name="Li M."/>
            <person name="Yan X."/>
            <person name="He Y."/>
            <person name="Liu Y."/>
            <person name="Wang X."/>
            <person name="Xiang C."/>
            <person name="Varshney R.K."/>
            <person name="Ding H."/>
            <person name="Gao S."/>
            <person name="Zong X."/>
        </authorList>
    </citation>
    <scope>NUCLEOTIDE SEQUENCE [LARGE SCALE GENOMIC DNA]</scope>
    <source>
        <strain evidence="1 2">cv. Zhongwan 6</strain>
    </source>
</reference>
<name>A0A9D5AJ40_PEA</name>
<accession>A0A9D5AJ40</accession>
<dbReference type="EMBL" id="JAMSHJ010000005">
    <property type="protein sequence ID" value="KAI5409281.1"/>
    <property type="molecule type" value="Genomic_DNA"/>
</dbReference>
<organism evidence="1 2">
    <name type="scientific">Pisum sativum</name>
    <name type="common">Garden pea</name>
    <name type="synonym">Lathyrus oleraceus</name>
    <dbReference type="NCBI Taxonomy" id="3888"/>
    <lineage>
        <taxon>Eukaryota</taxon>
        <taxon>Viridiplantae</taxon>
        <taxon>Streptophyta</taxon>
        <taxon>Embryophyta</taxon>
        <taxon>Tracheophyta</taxon>
        <taxon>Spermatophyta</taxon>
        <taxon>Magnoliopsida</taxon>
        <taxon>eudicotyledons</taxon>
        <taxon>Gunneridae</taxon>
        <taxon>Pentapetalae</taxon>
        <taxon>rosids</taxon>
        <taxon>fabids</taxon>
        <taxon>Fabales</taxon>
        <taxon>Fabaceae</taxon>
        <taxon>Papilionoideae</taxon>
        <taxon>50 kb inversion clade</taxon>
        <taxon>NPAAA clade</taxon>
        <taxon>Hologalegina</taxon>
        <taxon>IRL clade</taxon>
        <taxon>Fabeae</taxon>
        <taxon>Lathyrus</taxon>
    </lineage>
</organism>
<evidence type="ECO:0000313" key="2">
    <source>
        <dbReference type="Proteomes" id="UP001058974"/>
    </source>
</evidence>
<comment type="caution">
    <text evidence="1">The sequence shown here is derived from an EMBL/GenBank/DDBJ whole genome shotgun (WGS) entry which is preliminary data.</text>
</comment>
<dbReference type="Gramene" id="Psat05G0491500-T1">
    <property type="protein sequence ID" value="KAI5409281.1"/>
    <property type="gene ID" value="KIW84_054915"/>
</dbReference>
<keyword evidence="2" id="KW-1185">Reference proteome</keyword>
<evidence type="ECO:0000313" key="1">
    <source>
        <dbReference type="EMBL" id="KAI5409281.1"/>
    </source>
</evidence>
<gene>
    <name evidence="1" type="ORF">KIW84_054915</name>
</gene>
<proteinExistence type="predicted"/>
<dbReference type="AlphaFoldDB" id="A0A9D5AJ40"/>
<sequence>MVEDEKKEVVLIDRNYEVVHEHIEWECNGMVARIHNDVSLPVIQQSISDVEFHDFMVAPLGGDKIFLYFTGKTEVIFLEDLEFGLADNMYLVEYDEENESYGTELDCEFEDVPLVDNLMNQLQVEWSAGSNEMRMGDEEHPQEVLS</sequence>
<dbReference type="Proteomes" id="UP001058974">
    <property type="component" value="Chromosome 5"/>
</dbReference>